<dbReference type="STRING" id="509190.Cseg_0770"/>
<reference evidence="3" key="1">
    <citation type="journal article" date="2011" name="J. Bacteriol.">
        <title>Genome sequences of eight morphologically diverse alphaproteobacteria.</title>
        <authorList>
            <consortium name="US DOE Joint Genome Institute"/>
            <person name="Brown P.J."/>
            <person name="Kysela D.T."/>
            <person name="Buechlein A."/>
            <person name="Hemmerich C."/>
            <person name="Brun Y.V."/>
        </authorList>
    </citation>
    <scope>NUCLEOTIDE SEQUENCE [LARGE SCALE GENOMIC DNA]</scope>
    <source>
        <strain evidence="3">ATCC 21756 / DSM 7131 / JCM 7823 / NBRC 15250 / LMG 17158 / TK0059</strain>
    </source>
</reference>
<dbReference type="PANTHER" id="PTHR43283">
    <property type="entry name" value="BETA-LACTAMASE-RELATED"/>
    <property type="match status" value="1"/>
</dbReference>
<dbReference type="InterPro" id="IPR050789">
    <property type="entry name" value="Diverse_Enzym_Activities"/>
</dbReference>
<name>D5VI23_CAUST</name>
<dbReference type="MEROPS" id="S12.950"/>
<dbReference type="AlphaFoldDB" id="D5VI23"/>
<evidence type="ECO:0000313" key="2">
    <source>
        <dbReference type="EMBL" id="ADG09276.1"/>
    </source>
</evidence>
<dbReference type="SUPFAM" id="SSF56601">
    <property type="entry name" value="beta-lactamase/transpeptidase-like"/>
    <property type="match status" value="1"/>
</dbReference>
<protein>
    <submittedName>
        <fullName evidence="2">Beta-lactamase</fullName>
    </submittedName>
</protein>
<accession>D5VI23</accession>
<dbReference type="KEGG" id="cse:Cseg_0770"/>
<sequence>MWVKFGLRRNVALAFSRGAKKDIAAGEKILSTPEAVGMSSERLQRIDRFIQSKYIDSGKLPCALTQVWRRGQLAYTSVLGHADVERGKALKADSLFRIYSMTKPITSVAFMMLVEDGLVALDDPVHRFIPAWRDLGVFNGGVPGAFLTKPTTEPMRMIDLLRHTAGLTYGFQQRTNVDAAYRKLKLDGVDSEGGLQAFVDALGTVPLEFSPGESWNYSVATDVLGYLVEAISGQPFDAFLKSRIFDPLKMGDTGFFVPEGQRARFTACYALTPSGKVVLQDDPEKSRFLSDPSLKSGGGGLVSTADDYMRFCRMLLNGGELDGARLLSPKTIKLMTMNHLPGGQELTQLSKSLFSEAVFEGLGFGLGFAMTVNQARTKNLGSLGEYFWGGMASTAFWIDPVEDLAVVFMTQLMPSSAYPIRRELRTLVYSSLTEAAG</sequence>
<dbReference type="Pfam" id="PF00144">
    <property type="entry name" value="Beta-lactamase"/>
    <property type="match status" value="1"/>
</dbReference>
<dbReference type="Gene3D" id="3.40.710.10">
    <property type="entry name" value="DD-peptidase/beta-lactamase superfamily"/>
    <property type="match status" value="1"/>
</dbReference>
<organism evidence="2 3">
    <name type="scientific">Caulobacter segnis (strain ATCC 21756 / DSM 7131 / JCM 7823 / NBRC 15250 / LMG 17158 / TK0059)</name>
    <name type="common">Mycoplana segnis</name>
    <dbReference type="NCBI Taxonomy" id="509190"/>
    <lineage>
        <taxon>Bacteria</taxon>
        <taxon>Pseudomonadati</taxon>
        <taxon>Pseudomonadota</taxon>
        <taxon>Alphaproteobacteria</taxon>
        <taxon>Caulobacterales</taxon>
        <taxon>Caulobacteraceae</taxon>
        <taxon>Caulobacter</taxon>
    </lineage>
</organism>
<proteinExistence type="predicted"/>
<dbReference type="InterPro" id="IPR001466">
    <property type="entry name" value="Beta-lactam-related"/>
</dbReference>
<dbReference type="PANTHER" id="PTHR43283:SF3">
    <property type="entry name" value="BETA-LACTAMASE FAMILY PROTEIN (AFU_ORTHOLOGUE AFUA_5G07500)"/>
    <property type="match status" value="1"/>
</dbReference>
<dbReference type="HOGENOM" id="CLU_020027_11_2_5"/>
<evidence type="ECO:0000259" key="1">
    <source>
        <dbReference type="Pfam" id="PF00144"/>
    </source>
</evidence>
<evidence type="ECO:0000313" key="3">
    <source>
        <dbReference type="Proteomes" id="UP000002629"/>
    </source>
</evidence>
<dbReference type="eggNOG" id="COG1680">
    <property type="taxonomic scope" value="Bacteria"/>
</dbReference>
<feature type="domain" description="Beta-lactamase-related" evidence="1">
    <location>
        <begin position="54"/>
        <end position="423"/>
    </location>
</feature>
<dbReference type="Proteomes" id="UP000002629">
    <property type="component" value="Chromosome"/>
</dbReference>
<gene>
    <name evidence="2" type="ordered locus">Cseg_0770</name>
</gene>
<dbReference type="EMBL" id="CP002008">
    <property type="protein sequence ID" value="ADG09276.1"/>
    <property type="molecule type" value="Genomic_DNA"/>
</dbReference>
<dbReference type="InterPro" id="IPR012338">
    <property type="entry name" value="Beta-lactam/transpept-like"/>
</dbReference>